<evidence type="ECO:0000313" key="1">
    <source>
        <dbReference type="EMBL" id="WXK75328.1"/>
    </source>
</evidence>
<dbReference type="Gene3D" id="2.60.120.620">
    <property type="entry name" value="q2cbj1_9rhob like domain"/>
    <property type="match status" value="1"/>
</dbReference>
<gene>
    <name evidence="1" type="ORF">WAB15_04730</name>
</gene>
<dbReference type="EMBL" id="CP147982">
    <property type="protein sequence ID" value="WXK75328.1"/>
    <property type="molecule type" value="Genomic_DNA"/>
</dbReference>
<accession>A0ABZ2QFN6</accession>
<keyword evidence="1" id="KW-0223">Dioxygenase</keyword>
<dbReference type="GO" id="GO:0051213">
    <property type="term" value="F:dioxygenase activity"/>
    <property type="evidence" value="ECO:0007669"/>
    <property type="project" value="UniProtKB-KW"/>
</dbReference>
<proteinExistence type="predicted"/>
<reference evidence="1 2" key="1">
    <citation type="submission" date="2024-03" db="EMBL/GenBank/DDBJ databases">
        <title>The complete genome of Streptomyces sirii sp.nov.</title>
        <authorList>
            <person name="Zakalyukina Y.V."/>
            <person name="Belik A.R."/>
            <person name="Biryukov M.V."/>
            <person name="Baturina O.A."/>
            <person name="Kabilov M.R."/>
        </authorList>
    </citation>
    <scope>NUCLEOTIDE SEQUENCE [LARGE SCALE GENOMIC DNA]</scope>
    <source>
        <strain evidence="1 2">BP-8</strain>
    </source>
</reference>
<protein>
    <submittedName>
        <fullName evidence="1">2OG-Fe dioxygenase family protein</fullName>
    </submittedName>
</protein>
<dbReference type="InterPro" id="IPR018724">
    <property type="entry name" value="2OG-Fe_dioxygenase"/>
</dbReference>
<evidence type="ECO:0000313" key="2">
    <source>
        <dbReference type="Proteomes" id="UP001626628"/>
    </source>
</evidence>
<name>A0ABZ2QFN6_9ACTN</name>
<organism evidence="1 2">
    <name type="scientific">Streptomyces sirii</name>
    <dbReference type="NCBI Taxonomy" id="3127701"/>
    <lineage>
        <taxon>Bacteria</taxon>
        <taxon>Bacillati</taxon>
        <taxon>Actinomycetota</taxon>
        <taxon>Actinomycetes</taxon>
        <taxon>Kitasatosporales</taxon>
        <taxon>Streptomycetaceae</taxon>
        <taxon>Streptomyces</taxon>
    </lineage>
</organism>
<sequence>MSVIAVLSAAPAVAAAVRALTNEGCHVVPAQQLSQLIGVEGCRWARFARHWEELTLDRFMGDGGTYRFRRYGEYRLVVQSGELVLSPHGPFVQQREVNPLNGGVERHLDPLTTDFTGEPLLRDLLVSLGRIFAATTDGTDRWRVKVHPFRISAGHEVGLPTPEGRHRDGVTFIASLLIDRHNIGGGESTVYDHDGRTLLTTSLTEPGDLLLGDDRRTLHSVTPVHRRDATAAAHRDVLVMAYTVCDE</sequence>
<dbReference type="Pfam" id="PF10014">
    <property type="entry name" value="2OG-Fe_Oxy_2"/>
    <property type="match status" value="1"/>
</dbReference>
<keyword evidence="2" id="KW-1185">Reference proteome</keyword>
<dbReference type="Proteomes" id="UP001626628">
    <property type="component" value="Chromosome"/>
</dbReference>
<keyword evidence="1" id="KW-0560">Oxidoreductase</keyword>
<dbReference type="RefSeq" id="WP_407285436.1">
    <property type="nucleotide sequence ID" value="NZ_CP147982.1"/>
</dbReference>